<reference evidence="2" key="1">
    <citation type="submission" date="2021-01" db="EMBL/GenBank/DDBJ databases">
        <title>Description of Breznakiella homolactica.</title>
        <authorList>
            <person name="Song Y."/>
            <person name="Brune A."/>
        </authorList>
    </citation>
    <scope>NUCLEOTIDE SEQUENCE</scope>
    <source>
        <strain evidence="2">RmG30</strain>
    </source>
</reference>
<dbReference type="EMBL" id="CP067089">
    <property type="protein sequence ID" value="QQO10896.1"/>
    <property type="molecule type" value="Genomic_DNA"/>
</dbReference>
<dbReference type="RefSeq" id="WP_215628201.1">
    <property type="nucleotide sequence ID" value="NZ_CP067089.2"/>
</dbReference>
<dbReference type="AlphaFoldDB" id="A0A7T8BBZ7"/>
<feature type="signal peptide" evidence="1">
    <location>
        <begin position="1"/>
        <end position="20"/>
    </location>
</feature>
<evidence type="ECO:0000313" key="2">
    <source>
        <dbReference type="EMBL" id="QQO10896.1"/>
    </source>
</evidence>
<evidence type="ECO:0000313" key="3">
    <source>
        <dbReference type="Proteomes" id="UP000595917"/>
    </source>
</evidence>
<sequence length="228" mass="27144">MRFKLCCFILFIFFLEASFALNVNLDSGIILKGYFKDINAENNIHFTIEYPECLYINNSDESLKTFKIICNDWDKYIKYYKQEERIESILEYPFFVAGKFVLEDPENHKSEIKLEIFTMVLEYYETDVPEYGLDFLNIFEYVYYDFLTEGELFYIEKPYPGFYMEIYGKFIGIEANQFLEKNLVKVFENDLAATINGNFTIQWRGNGNGIIGSRRCRYTIFMITDLVE</sequence>
<organism evidence="2 3">
    <name type="scientific">Breznakiella homolactica</name>
    <dbReference type="NCBI Taxonomy" id="2798577"/>
    <lineage>
        <taxon>Bacteria</taxon>
        <taxon>Pseudomonadati</taxon>
        <taxon>Spirochaetota</taxon>
        <taxon>Spirochaetia</taxon>
        <taxon>Spirochaetales</taxon>
        <taxon>Breznakiellaceae</taxon>
        <taxon>Breznakiella</taxon>
    </lineage>
</organism>
<protein>
    <submittedName>
        <fullName evidence="2">Uncharacterized protein</fullName>
    </submittedName>
</protein>
<proteinExistence type="predicted"/>
<keyword evidence="3" id="KW-1185">Reference proteome</keyword>
<dbReference type="Proteomes" id="UP000595917">
    <property type="component" value="Chromosome"/>
</dbReference>
<gene>
    <name evidence="2" type="ORF">JFL75_08260</name>
</gene>
<keyword evidence="1" id="KW-0732">Signal</keyword>
<name>A0A7T8BBZ7_9SPIR</name>
<dbReference type="KEGG" id="bhc:JFL75_08260"/>
<accession>A0A7T8BBZ7</accession>
<feature type="chain" id="PRO_5031327308" evidence="1">
    <location>
        <begin position="21"/>
        <end position="228"/>
    </location>
</feature>
<evidence type="ECO:0000256" key="1">
    <source>
        <dbReference type="SAM" id="SignalP"/>
    </source>
</evidence>